<organism evidence="1 2">
    <name type="scientific">Pseudomonas fluorescens</name>
    <dbReference type="NCBI Taxonomy" id="294"/>
    <lineage>
        <taxon>Bacteria</taxon>
        <taxon>Pseudomonadati</taxon>
        <taxon>Pseudomonadota</taxon>
        <taxon>Gammaproteobacteria</taxon>
        <taxon>Pseudomonadales</taxon>
        <taxon>Pseudomonadaceae</taxon>
        <taxon>Pseudomonas</taxon>
    </lineage>
</organism>
<comment type="caution">
    <text evidence="1">The sequence shown here is derived from an EMBL/GenBank/DDBJ whole genome shotgun (WGS) entry which is preliminary data.</text>
</comment>
<sequence length="290" mass="33179">MVSITENYPPLDLEELVGIVNDFKNYTIDKKIEVITRIVSKHPFLNFPTVNDDRVFYRARISKNGSFPFSYTGLLWNHSAPAQRARLNLNGDAILYVANQASAAFSEIGVDDNFVIMSVLKVQPEKNVTFLPLGTFANIMRSNSAHLDFPEALVTETRKKILACPTQEMQSLLIADEFIYNCIMEEDEDYTISSKTANLIFNKYPTIDAITYPSKKLRSANNYALKTCNFWEKWKIEHACILKVKHLALGHFLHSDCRCVESIDNSGFMSWQRSYPLHQNSLIPLNWVKP</sequence>
<protein>
    <submittedName>
        <fullName evidence="1">Uncharacterized protein</fullName>
    </submittedName>
</protein>
<proteinExistence type="predicted"/>
<dbReference type="AlphaFoldDB" id="A0A423NZM3"/>
<reference evidence="1 2" key="1">
    <citation type="submission" date="2016-10" db="EMBL/GenBank/DDBJ databases">
        <title>Comparative genome analysis of multiple Pseudomonas spp. focuses on biocontrol and plant growth promoting traits.</title>
        <authorList>
            <person name="Tao X.-Y."/>
            <person name="Taylor C.G."/>
        </authorList>
    </citation>
    <scope>NUCLEOTIDE SEQUENCE [LARGE SCALE GENOMIC DNA]</scope>
    <source>
        <strain evidence="1 2">36G2</strain>
    </source>
</reference>
<dbReference type="EMBL" id="MOBZ01000020">
    <property type="protein sequence ID" value="ROO03847.1"/>
    <property type="molecule type" value="Genomic_DNA"/>
</dbReference>
<evidence type="ECO:0000313" key="1">
    <source>
        <dbReference type="EMBL" id="ROO03847.1"/>
    </source>
</evidence>
<dbReference type="Proteomes" id="UP000283619">
    <property type="component" value="Unassembled WGS sequence"/>
</dbReference>
<dbReference type="RefSeq" id="WP_185057887.1">
    <property type="nucleotide sequence ID" value="NZ_MOBZ01000020.1"/>
</dbReference>
<name>A0A423NZM3_PSEFL</name>
<evidence type="ECO:0000313" key="2">
    <source>
        <dbReference type="Proteomes" id="UP000283619"/>
    </source>
</evidence>
<accession>A0A423NZM3</accession>
<gene>
    <name evidence="1" type="ORF">BK673_24525</name>
</gene>